<dbReference type="Proteomes" id="UP000596742">
    <property type="component" value="Unassembled WGS sequence"/>
</dbReference>
<dbReference type="Pfam" id="PF00092">
    <property type="entry name" value="VWA"/>
    <property type="match status" value="4"/>
</dbReference>
<keyword evidence="5" id="KW-0325">Glycoprotein</keyword>
<evidence type="ECO:0000256" key="1">
    <source>
        <dbReference type="ARBA" id="ARBA00004613"/>
    </source>
</evidence>
<evidence type="ECO:0000313" key="9">
    <source>
        <dbReference type="Proteomes" id="UP000596742"/>
    </source>
</evidence>
<keyword evidence="4" id="KW-0677">Repeat</keyword>
<dbReference type="PANTHER" id="PTHR24020:SF20">
    <property type="entry name" value="PH DOMAIN-CONTAINING PROTEIN"/>
    <property type="match status" value="1"/>
</dbReference>
<feature type="non-terminal residue" evidence="8">
    <location>
        <position position="1"/>
    </location>
</feature>
<evidence type="ECO:0000259" key="7">
    <source>
        <dbReference type="PROSITE" id="PS50234"/>
    </source>
</evidence>
<dbReference type="PANTHER" id="PTHR24020">
    <property type="entry name" value="COLLAGEN ALPHA"/>
    <property type="match status" value="1"/>
</dbReference>
<dbReference type="InterPro" id="IPR002035">
    <property type="entry name" value="VWF_A"/>
</dbReference>
<dbReference type="OrthoDB" id="10256829at2759"/>
<feature type="domain" description="VWFA" evidence="7">
    <location>
        <begin position="649"/>
        <end position="824"/>
    </location>
</feature>
<feature type="domain" description="VWFA" evidence="7">
    <location>
        <begin position="450"/>
        <end position="630"/>
    </location>
</feature>
<evidence type="ECO:0000256" key="3">
    <source>
        <dbReference type="ARBA" id="ARBA00022729"/>
    </source>
</evidence>
<dbReference type="GO" id="GO:0005581">
    <property type="term" value="C:collagen trimer"/>
    <property type="evidence" value="ECO:0007669"/>
    <property type="project" value="UniProtKB-KW"/>
</dbReference>
<evidence type="ECO:0000256" key="2">
    <source>
        <dbReference type="ARBA" id="ARBA00022525"/>
    </source>
</evidence>
<accession>A0A8B6EL31</accession>
<dbReference type="CDD" id="cd01450">
    <property type="entry name" value="vWFA_subfamily_ECM"/>
    <property type="match status" value="2"/>
</dbReference>
<evidence type="ECO:0000256" key="5">
    <source>
        <dbReference type="ARBA" id="ARBA00023180"/>
    </source>
</evidence>
<dbReference type="SUPFAM" id="SSF53300">
    <property type="entry name" value="vWA-like"/>
    <property type="match status" value="4"/>
</dbReference>
<keyword evidence="2" id="KW-0964">Secreted</keyword>
<protein>
    <submittedName>
        <fullName evidence="8">Collagen, type VI, alpha</fullName>
    </submittedName>
</protein>
<dbReference type="PROSITE" id="PS50234">
    <property type="entry name" value="VWFA"/>
    <property type="match status" value="4"/>
</dbReference>
<keyword evidence="9" id="KW-1185">Reference proteome</keyword>
<evidence type="ECO:0000256" key="4">
    <source>
        <dbReference type="ARBA" id="ARBA00022737"/>
    </source>
</evidence>
<feature type="compositionally biased region" description="Pro residues" evidence="6">
    <location>
        <begin position="219"/>
        <end position="231"/>
    </location>
</feature>
<dbReference type="GO" id="GO:0005576">
    <property type="term" value="C:extracellular region"/>
    <property type="evidence" value="ECO:0007669"/>
    <property type="project" value="UniProtKB-SubCell"/>
</dbReference>
<evidence type="ECO:0000313" key="8">
    <source>
        <dbReference type="EMBL" id="VDI36609.1"/>
    </source>
</evidence>
<proteinExistence type="predicted"/>
<dbReference type="PRINTS" id="PR00453">
    <property type="entry name" value="VWFADOMAIN"/>
</dbReference>
<feature type="domain" description="VWFA" evidence="7">
    <location>
        <begin position="16"/>
        <end position="206"/>
    </location>
</feature>
<dbReference type="FunFam" id="3.40.50.410:FF:000004">
    <property type="entry name" value="collagen alpha-6(VI) chain"/>
    <property type="match status" value="1"/>
</dbReference>
<keyword evidence="8" id="KW-0176">Collagen</keyword>
<name>A0A8B6EL31_MYTGA</name>
<comment type="subcellular location">
    <subcellularLocation>
        <location evidence="1">Secreted</location>
    </subcellularLocation>
</comment>
<dbReference type="AlphaFoldDB" id="A0A8B6EL31"/>
<organism evidence="8 9">
    <name type="scientific">Mytilus galloprovincialis</name>
    <name type="common">Mediterranean mussel</name>
    <dbReference type="NCBI Taxonomy" id="29158"/>
    <lineage>
        <taxon>Eukaryota</taxon>
        <taxon>Metazoa</taxon>
        <taxon>Spiralia</taxon>
        <taxon>Lophotrochozoa</taxon>
        <taxon>Mollusca</taxon>
        <taxon>Bivalvia</taxon>
        <taxon>Autobranchia</taxon>
        <taxon>Pteriomorphia</taxon>
        <taxon>Mytilida</taxon>
        <taxon>Mytiloidea</taxon>
        <taxon>Mytilidae</taxon>
        <taxon>Mytilinae</taxon>
        <taxon>Mytilus</taxon>
    </lineage>
</organism>
<sequence>IFQTEGVLTKCSKPVDIVFAIDTSASIWIVNFPSQIQFVRDVVSELNIGSGIDKSRVAVVTFSKDVKLVFDFNQGQDTDAVVKAIDEIVHDKGDATRTYKALQMVHEQVLAPGNGERPEVENVVVVLTDGVTNSGGYDSYPNGGKDQTLDDARTVRNLPAHLFAIGIGHGVNMEELKHMASIPDTTYVITANDFEELNTDNIKQKLINRTCEVVVPQATTPPPPASTTTPPPKEEPKECYEARADIFFVLDQSSSIQTWENFQKELEFVREVIDQIETGPTKAQVGLIKFSTDATTEFHLGDHTTKTDLVNEVSMVNWDGGDTNTDKAINLLIDRGFNKIFGARENVPQIAIFLTDGGSTKASLTEEAIERLKETDIISFAIGVGENKTDKMLEELNSIATSPDHFFEVDNLDRLVDIRKNLVDVLCEDAVDTDEEKPQKHEECKETIADIMFLLDGSTSINNQETFDKELDFIISVIDEMDIGQTKTQIALMQFASGTKIEFLFNEHDNKADIAAAIRSARWMQGNTFLNLALDKIVQVSTKENGFRDNVPHILVLISDGVSTRRSYTMKAIERLREKTDYIVFGIGVGMYLNMDELSKLVSKPVPDHQFHVDNQDSLPLIRSQLTTRLCAADEPKPAPEVCIDKKADIIFIADASTSIGITDFGKLKSFMKKVISNFEIGTDKIQIGLVTFSNSSKTEFPLKAYSSSDELDKAIDGVHYTQGLTFTHLALEEVLKHGFTAQAGARDDVPRIVVIVTDGWSRDPTNTLINAQKAKDAGIIMFSIGVGNYLDEDELKAMSSDPVEIHSFMVEDYSALESIQNSVASKVCTVNPSVRPVQPLIDPDRINSIFGPKRKSFKNQNEEKELKNEIEHLDGRKNDRRNNLASRKENLDQEDILSLLEKALKRRLDRQN</sequence>
<dbReference type="Gene3D" id="3.40.50.410">
    <property type="entry name" value="von Willebrand factor, type A domain"/>
    <property type="match status" value="4"/>
</dbReference>
<evidence type="ECO:0000256" key="6">
    <source>
        <dbReference type="SAM" id="MobiDB-lite"/>
    </source>
</evidence>
<dbReference type="InterPro" id="IPR036465">
    <property type="entry name" value="vWFA_dom_sf"/>
</dbReference>
<feature type="region of interest" description="Disordered" evidence="6">
    <location>
        <begin position="216"/>
        <end position="236"/>
    </location>
</feature>
<comment type="caution">
    <text evidence="8">The sequence shown here is derived from an EMBL/GenBank/DDBJ whole genome shotgun (WGS) entry which is preliminary data.</text>
</comment>
<keyword evidence="3" id="KW-0732">Signal</keyword>
<reference evidence="8" key="1">
    <citation type="submission" date="2018-11" db="EMBL/GenBank/DDBJ databases">
        <authorList>
            <person name="Alioto T."/>
            <person name="Alioto T."/>
        </authorList>
    </citation>
    <scope>NUCLEOTIDE SEQUENCE</scope>
</reference>
<dbReference type="InterPro" id="IPR050525">
    <property type="entry name" value="ECM_Assembly_Org"/>
</dbReference>
<gene>
    <name evidence="8" type="ORF">MGAL_10B046108</name>
</gene>
<feature type="domain" description="VWFA" evidence="7">
    <location>
        <begin position="245"/>
        <end position="422"/>
    </location>
</feature>
<dbReference type="SMART" id="SM00327">
    <property type="entry name" value="VWA"/>
    <property type="match status" value="4"/>
</dbReference>
<dbReference type="EMBL" id="UYJE01005351">
    <property type="protein sequence ID" value="VDI36609.1"/>
    <property type="molecule type" value="Genomic_DNA"/>
</dbReference>